<accession>A0ABV7LGD4</accession>
<keyword evidence="6" id="KW-0732">Signal</keyword>
<dbReference type="InterPro" id="IPR010980">
    <property type="entry name" value="Cyt_c/b562"/>
</dbReference>
<name>A0ABV7LGD4_9HYPH</name>
<keyword evidence="2" id="KW-0349">Heme</keyword>
<dbReference type="InterPro" id="IPR002321">
    <property type="entry name" value="Cyt_c_II"/>
</dbReference>
<evidence type="ECO:0000256" key="4">
    <source>
        <dbReference type="ARBA" id="ARBA00022982"/>
    </source>
</evidence>
<feature type="chain" id="PRO_5045769859" evidence="6">
    <location>
        <begin position="37"/>
        <end position="165"/>
    </location>
</feature>
<sequence length="165" mass="16985">MTGTGTVSTGGRRHGRHGLLRMAGALVAAAAITAGAATVAVGQGDPIAERKALFKQMGAALREPGKMLKGEATFDLAAVKAALETVATSSAKLPALFPDGSDTGDTAALAKAWEDRADFNARFVNLSKDARAALASVTDAESFRTVMPKLLGQCGACHKIYRKPS</sequence>
<gene>
    <name evidence="7" type="ORF">ACFOEX_11230</name>
</gene>
<proteinExistence type="predicted"/>
<comment type="caution">
    <text evidence="7">The sequence shown here is derived from an EMBL/GenBank/DDBJ whole genome shotgun (WGS) entry which is preliminary data.</text>
</comment>
<dbReference type="Proteomes" id="UP001595536">
    <property type="component" value="Unassembled WGS sequence"/>
</dbReference>
<dbReference type="Pfam" id="PF01322">
    <property type="entry name" value="Cytochrom_C_2"/>
    <property type="match status" value="1"/>
</dbReference>
<keyword evidence="3" id="KW-0479">Metal-binding</keyword>
<protein>
    <submittedName>
        <fullName evidence="7">C-type cytochrome</fullName>
    </submittedName>
</protein>
<dbReference type="RefSeq" id="WP_376830096.1">
    <property type="nucleotide sequence ID" value="NZ_JBHLWR010000006.1"/>
</dbReference>
<evidence type="ECO:0000256" key="6">
    <source>
        <dbReference type="SAM" id="SignalP"/>
    </source>
</evidence>
<evidence type="ECO:0000256" key="1">
    <source>
        <dbReference type="ARBA" id="ARBA00022448"/>
    </source>
</evidence>
<keyword evidence="4" id="KW-0249">Electron transport</keyword>
<organism evidence="7 8">
    <name type="scientific">Camelimonas abortus</name>
    <dbReference type="NCBI Taxonomy" id="1017184"/>
    <lineage>
        <taxon>Bacteria</taxon>
        <taxon>Pseudomonadati</taxon>
        <taxon>Pseudomonadota</taxon>
        <taxon>Alphaproteobacteria</taxon>
        <taxon>Hyphomicrobiales</taxon>
        <taxon>Chelatococcaceae</taxon>
        <taxon>Camelimonas</taxon>
    </lineage>
</organism>
<keyword evidence="1" id="KW-0813">Transport</keyword>
<evidence type="ECO:0000256" key="2">
    <source>
        <dbReference type="ARBA" id="ARBA00022617"/>
    </source>
</evidence>
<evidence type="ECO:0000313" key="7">
    <source>
        <dbReference type="EMBL" id="MFC3266916.1"/>
    </source>
</evidence>
<dbReference type="SUPFAM" id="SSF47175">
    <property type="entry name" value="Cytochromes"/>
    <property type="match status" value="1"/>
</dbReference>
<evidence type="ECO:0000313" key="8">
    <source>
        <dbReference type="Proteomes" id="UP001595536"/>
    </source>
</evidence>
<dbReference type="PIRSF" id="PIRSF000027">
    <property type="entry name" value="Cytc_c_prime"/>
    <property type="match status" value="1"/>
</dbReference>
<evidence type="ECO:0000256" key="3">
    <source>
        <dbReference type="ARBA" id="ARBA00022723"/>
    </source>
</evidence>
<evidence type="ECO:0000256" key="5">
    <source>
        <dbReference type="ARBA" id="ARBA00023004"/>
    </source>
</evidence>
<dbReference type="PROSITE" id="PS51009">
    <property type="entry name" value="CYTCII"/>
    <property type="match status" value="1"/>
</dbReference>
<dbReference type="InterPro" id="IPR012127">
    <property type="entry name" value="Cyt_c_prime"/>
</dbReference>
<keyword evidence="8" id="KW-1185">Reference proteome</keyword>
<dbReference type="Gene3D" id="1.20.120.10">
    <property type="entry name" value="Cytochrome c/b562"/>
    <property type="match status" value="1"/>
</dbReference>
<keyword evidence="5" id="KW-0408">Iron</keyword>
<dbReference type="EMBL" id="JBHRUV010000062">
    <property type="protein sequence ID" value="MFC3266916.1"/>
    <property type="molecule type" value="Genomic_DNA"/>
</dbReference>
<feature type="signal peptide" evidence="6">
    <location>
        <begin position="1"/>
        <end position="36"/>
    </location>
</feature>
<reference evidence="8" key="1">
    <citation type="journal article" date="2019" name="Int. J. Syst. Evol. Microbiol.">
        <title>The Global Catalogue of Microorganisms (GCM) 10K type strain sequencing project: providing services to taxonomists for standard genome sequencing and annotation.</title>
        <authorList>
            <consortium name="The Broad Institute Genomics Platform"/>
            <consortium name="The Broad Institute Genome Sequencing Center for Infectious Disease"/>
            <person name="Wu L."/>
            <person name="Ma J."/>
        </authorList>
    </citation>
    <scope>NUCLEOTIDE SEQUENCE [LARGE SCALE GENOMIC DNA]</scope>
    <source>
        <strain evidence="8">CCM 7941</strain>
    </source>
</reference>